<evidence type="ECO:0000313" key="3">
    <source>
        <dbReference type="EMBL" id="WKN35039.1"/>
    </source>
</evidence>
<dbReference type="GO" id="GO:0004252">
    <property type="term" value="F:serine-type endopeptidase activity"/>
    <property type="evidence" value="ECO:0007669"/>
    <property type="project" value="InterPro"/>
</dbReference>
<dbReference type="Pfam" id="PF03583">
    <property type="entry name" value="LIP"/>
    <property type="match status" value="1"/>
</dbReference>
<dbReference type="PIRSF" id="PIRSF029171">
    <property type="entry name" value="Esterase_LipA"/>
    <property type="match status" value="1"/>
</dbReference>
<dbReference type="InterPro" id="IPR029058">
    <property type="entry name" value="AB_hydrolase_fold"/>
</dbReference>
<feature type="signal peptide" evidence="2">
    <location>
        <begin position="1"/>
        <end position="25"/>
    </location>
</feature>
<reference evidence="3" key="2">
    <citation type="journal article" date="2024" name="Antonie Van Leeuwenhoek">
        <title>Roseihalotalea indica gen. nov., sp. nov., a halophilic Bacteroidetes from mesopelagic Southwest Indian Ocean with higher carbohydrate metabolic potential.</title>
        <authorList>
            <person name="Chen B."/>
            <person name="Zhang M."/>
            <person name="Lin D."/>
            <person name="Ye J."/>
            <person name="Tang K."/>
        </authorList>
    </citation>
    <scope>NUCLEOTIDE SEQUENCE</scope>
    <source>
        <strain evidence="3">TK19036</strain>
    </source>
</reference>
<name>A0AA49GPT9_9BACT</name>
<sequence>MRRLLNTHFLLLGIFLITIITACQTDDVPEPDGNDNQFLVEQEFVASFTVDQLKLFASFTEFADYQDLIEYGLTLYKITYRTEFKGESVVASGIISIPQGDENFPVVLGAHGTITSDNKAPSNLNFSQNNASGFELFGAFGFIGIIPDYLGFGASSELVHPYFNYASSARSSIDMIRATQEFLSDSIAYNPELFLTGYSQGGYVAMSTLKFLEENPTALPDFTITATAIGAGGYDIRGGMESIFQNTIYPSSVNLAFLVYSYHETNDWQRPLTDFFQDPYAAQVPELFDGSTDAGIINSELPANLNFLLKPAFIAAMRDGTETQFLTALEENSVHDWAPQTPVRLYHEQDDEVIPIQNSEDTYKTMMKNGAPDVYYFPYDAASNHGEGAQPMYEQVIPWFISLRSFD</sequence>
<dbReference type="GO" id="GO:0016042">
    <property type="term" value="P:lipid catabolic process"/>
    <property type="evidence" value="ECO:0007669"/>
    <property type="project" value="InterPro"/>
</dbReference>
<evidence type="ECO:0000256" key="2">
    <source>
        <dbReference type="SAM" id="SignalP"/>
    </source>
</evidence>
<dbReference type="PROSITE" id="PS51257">
    <property type="entry name" value="PROKAR_LIPOPROTEIN"/>
    <property type="match status" value="1"/>
</dbReference>
<protein>
    <submittedName>
        <fullName evidence="3">Lipase family protein</fullName>
    </submittedName>
</protein>
<proteinExistence type="predicted"/>
<dbReference type="Gene3D" id="1.10.260.160">
    <property type="match status" value="1"/>
</dbReference>
<dbReference type="SUPFAM" id="SSF53474">
    <property type="entry name" value="alpha/beta-Hydrolases"/>
    <property type="match status" value="1"/>
</dbReference>
<dbReference type="PROSITE" id="PS00708">
    <property type="entry name" value="PRO_ENDOPEP_SER"/>
    <property type="match status" value="1"/>
</dbReference>
<organism evidence="3">
    <name type="scientific">Roseihalotalea indica</name>
    <dbReference type="NCBI Taxonomy" id="2867963"/>
    <lineage>
        <taxon>Bacteria</taxon>
        <taxon>Pseudomonadati</taxon>
        <taxon>Bacteroidota</taxon>
        <taxon>Cytophagia</taxon>
        <taxon>Cytophagales</taxon>
        <taxon>Catalimonadaceae</taxon>
        <taxon>Roseihalotalea</taxon>
    </lineage>
</organism>
<reference evidence="3" key="1">
    <citation type="journal article" date="2023" name="Comput. Struct. Biotechnol. J.">
        <title>Discovery of a novel marine Bacteroidetes with a rich repertoire of carbohydrate-active enzymes.</title>
        <authorList>
            <person name="Chen B."/>
            <person name="Liu G."/>
            <person name="Chen Q."/>
            <person name="Wang H."/>
            <person name="Liu L."/>
            <person name="Tang K."/>
        </authorList>
    </citation>
    <scope>NUCLEOTIDE SEQUENCE</scope>
    <source>
        <strain evidence="3">TK19036</strain>
    </source>
</reference>
<feature type="chain" id="PRO_5041345733" evidence="2">
    <location>
        <begin position="26"/>
        <end position="407"/>
    </location>
</feature>
<dbReference type="Gene3D" id="3.40.50.1820">
    <property type="entry name" value="alpha/beta hydrolase"/>
    <property type="match status" value="1"/>
</dbReference>
<dbReference type="PANTHER" id="PTHR34853">
    <property type="match status" value="1"/>
</dbReference>
<dbReference type="GO" id="GO:0004806">
    <property type="term" value="F:triacylglycerol lipase activity"/>
    <property type="evidence" value="ECO:0007669"/>
    <property type="project" value="InterPro"/>
</dbReference>
<evidence type="ECO:0000256" key="1">
    <source>
        <dbReference type="ARBA" id="ARBA00022801"/>
    </source>
</evidence>
<dbReference type="PANTHER" id="PTHR34853:SF1">
    <property type="entry name" value="LIPASE 5"/>
    <property type="match status" value="1"/>
</dbReference>
<gene>
    <name evidence="3" type="ORF">K4G66_21920</name>
</gene>
<dbReference type="InterPro" id="IPR005152">
    <property type="entry name" value="Lipase_secreted"/>
</dbReference>
<accession>A0AA49GPT9</accession>
<dbReference type="GO" id="GO:0006508">
    <property type="term" value="P:proteolysis"/>
    <property type="evidence" value="ECO:0007669"/>
    <property type="project" value="InterPro"/>
</dbReference>
<keyword evidence="2" id="KW-0732">Signal</keyword>
<dbReference type="EMBL" id="CP120682">
    <property type="protein sequence ID" value="WKN35039.1"/>
    <property type="molecule type" value="Genomic_DNA"/>
</dbReference>
<keyword evidence="1" id="KW-0378">Hydrolase</keyword>
<dbReference type="InterPro" id="IPR002471">
    <property type="entry name" value="Pept_S9_AS"/>
</dbReference>
<dbReference type="AlphaFoldDB" id="A0AA49GPT9"/>